<organism evidence="2 3">
    <name type="scientific">Pseudopithomyces chartarum</name>
    <dbReference type="NCBI Taxonomy" id="1892770"/>
    <lineage>
        <taxon>Eukaryota</taxon>
        <taxon>Fungi</taxon>
        <taxon>Dikarya</taxon>
        <taxon>Ascomycota</taxon>
        <taxon>Pezizomycotina</taxon>
        <taxon>Dothideomycetes</taxon>
        <taxon>Pleosporomycetidae</taxon>
        <taxon>Pleosporales</taxon>
        <taxon>Massarineae</taxon>
        <taxon>Didymosphaeriaceae</taxon>
        <taxon>Pseudopithomyces</taxon>
    </lineage>
</organism>
<sequence length="382" mass="41770">MSTSGQPIDRHEEGVQDTNRASSSQDETQNNADLYAPPAYTIESSLDEERLDVQASVPEKTPLLGEDQPDHHPSDLSPSYTLEPTTTRDSARTPSLTVPPRKPVDWANASKTSIRCSVLTDRPATWTVRKKKGIALSPLAAAILVREGILDNKDLVIAQSLLERPTSSSSLLNPTDPLSAVVVSTYDLLGDIFLGLAGGPLEIARQIGPARSSQRREELARQAQNPLWLEDGARSRDDTLTRGFHNMPKMYGEELREYEEIVDMKTGFVVSGKALGYGIYDGIKDFFVMPIKGAKKEGAAGAGKGFCKGLGNMICNMGEAGCGLVGYSSYGIYKEIQKSNSSGRISARNAVLTLGETELEQATEEERRDVIRRWLQVQMRPN</sequence>
<accession>A0AAN6LMX5</accession>
<evidence type="ECO:0000256" key="1">
    <source>
        <dbReference type="SAM" id="MobiDB-lite"/>
    </source>
</evidence>
<dbReference type="Proteomes" id="UP001280581">
    <property type="component" value="Unassembled WGS sequence"/>
</dbReference>
<feature type="compositionally biased region" description="Polar residues" evidence="1">
    <location>
        <begin position="76"/>
        <end position="96"/>
    </location>
</feature>
<dbReference type="EMBL" id="WVTA01000016">
    <property type="protein sequence ID" value="KAK3201264.1"/>
    <property type="molecule type" value="Genomic_DNA"/>
</dbReference>
<evidence type="ECO:0000313" key="2">
    <source>
        <dbReference type="EMBL" id="KAK3201264.1"/>
    </source>
</evidence>
<evidence type="ECO:0000313" key="3">
    <source>
        <dbReference type="Proteomes" id="UP001280581"/>
    </source>
</evidence>
<feature type="region of interest" description="Disordered" evidence="1">
    <location>
        <begin position="1"/>
        <end position="104"/>
    </location>
</feature>
<feature type="compositionally biased region" description="Polar residues" evidence="1">
    <location>
        <begin position="16"/>
        <end position="32"/>
    </location>
</feature>
<reference evidence="2 3" key="1">
    <citation type="submission" date="2021-02" db="EMBL/GenBank/DDBJ databases">
        <title>Genome assembly of Pseudopithomyces chartarum.</title>
        <authorList>
            <person name="Jauregui R."/>
            <person name="Singh J."/>
            <person name="Voisey C."/>
        </authorList>
    </citation>
    <scope>NUCLEOTIDE SEQUENCE [LARGE SCALE GENOMIC DNA]</scope>
    <source>
        <strain evidence="2 3">AGR01</strain>
    </source>
</reference>
<protein>
    <submittedName>
        <fullName evidence="2">Uncharacterized protein</fullName>
    </submittedName>
</protein>
<gene>
    <name evidence="2" type="ORF">GRF29_185g353104</name>
</gene>
<proteinExistence type="predicted"/>
<keyword evidence="3" id="KW-1185">Reference proteome</keyword>
<dbReference type="AlphaFoldDB" id="A0AAN6LMX5"/>
<name>A0AAN6LMX5_9PLEO</name>
<comment type="caution">
    <text evidence="2">The sequence shown here is derived from an EMBL/GenBank/DDBJ whole genome shotgun (WGS) entry which is preliminary data.</text>
</comment>